<evidence type="ECO:0000256" key="1">
    <source>
        <dbReference type="SAM" id="MobiDB-lite"/>
    </source>
</evidence>
<evidence type="ECO:0000313" key="4">
    <source>
        <dbReference type="Proteomes" id="UP000799772"/>
    </source>
</evidence>
<comment type="caution">
    <text evidence="3">The sequence shown here is derived from an EMBL/GenBank/DDBJ whole genome shotgun (WGS) entry which is preliminary data.</text>
</comment>
<dbReference type="EMBL" id="ML978130">
    <property type="protein sequence ID" value="KAF2096116.1"/>
    <property type="molecule type" value="Genomic_DNA"/>
</dbReference>
<dbReference type="AlphaFoldDB" id="A0A9P4M2X3"/>
<dbReference type="InterPro" id="IPR025676">
    <property type="entry name" value="Clr5_dom"/>
</dbReference>
<dbReference type="Proteomes" id="UP000799772">
    <property type="component" value="Unassembled WGS sequence"/>
</dbReference>
<name>A0A9P4M2X3_9PEZI</name>
<sequence>MASSLKDFEWVTQPKKYAERHHEQKWEDFKEELRQFYLVEHQTLAAIIEHMEKVHQFIATKYNASTRSPAVNDQVCSTRLEQPKVHEDTSCRGPHSYSTATEIQQCRMKSQEPLDHGDSARFHEISESATGEHVKRQHSLGESYSAPRKRVRHAPDNICSLNWNELASDTGAAETQNEEEYVHQVERPSDDQNCSGLCHFEERQISGPLTQDNDPMQTCLTISAEARDHTDDFSLDHLCEIKHAADFFTVMQEPREAFTLYVLLLRHFATSVSCSLCSRKDKIRIWLILCCARTASEESHWTIVKHLLQQYTDGARIKRTVISRGPRDIAYEPYDIYRLRTPLSHSLSELLRTHASLRPTEPHVNHVHIFIFHMLLAEIFSRENNDEGMTSHIEKERIFAIYSSVKMDTDFEAVWLSILYYDFTRALGIRTAIDDTWIYNTGSYTKIKTHGEVPDGFRMCLLWCTSQLDDIRTVLQIEQEFERNRRGDEEDVSRAIFLVLWTRFLRHREGYWSTELLSLSARFLSSYVYSMFVGADSQFESNAAHLFLRSDGYEPDDGVQVGLGYTMDRTVLVDKKLGLYEKAFMVKVLQSNAFGVQCWPAMVVQYLWGDLNRQTSRLPRGFPREMFKRETKIQQSTEEEALVLRSTSYRTSPSTLRNSGISSFRRLAQSVRNLKSDSKAEQPSSVLKEAARLG</sequence>
<evidence type="ECO:0000259" key="2">
    <source>
        <dbReference type="Pfam" id="PF14420"/>
    </source>
</evidence>
<proteinExistence type="predicted"/>
<evidence type="ECO:0000313" key="3">
    <source>
        <dbReference type="EMBL" id="KAF2096116.1"/>
    </source>
</evidence>
<reference evidence="3" key="1">
    <citation type="journal article" date="2020" name="Stud. Mycol.">
        <title>101 Dothideomycetes genomes: a test case for predicting lifestyles and emergence of pathogens.</title>
        <authorList>
            <person name="Haridas S."/>
            <person name="Albert R."/>
            <person name="Binder M."/>
            <person name="Bloem J."/>
            <person name="Labutti K."/>
            <person name="Salamov A."/>
            <person name="Andreopoulos B."/>
            <person name="Baker S."/>
            <person name="Barry K."/>
            <person name="Bills G."/>
            <person name="Bluhm B."/>
            <person name="Cannon C."/>
            <person name="Castanera R."/>
            <person name="Culley D."/>
            <person name="Daum C."/>
            <person name="Ezra D."/>
            <person name="Gonzalez J."/>
            <person name="Henrissat B."/>
            <person name="Kuo A."/>
            <person name="Liang C."/>
            <person name="Lipzen A."/>
            <person name="Lutzoni F."/>
            <person name="Magnuson J."/>
            <person name="Mondo S."/>
            <person name="Nolan M."/>
            <person name="Ohm R."/>
            <person name="Pangilinan J."/>
            <person name="Park H.-J."/>
            <person name="Ramirez L."/>
            <person name="Alfaro M."/>
            <person name="Sun H."/>
            <person name="Tritt A."/>
            <person name="Yoshinaga Y."/>
            <person name="Zwiers L.-H."/>
            <person name="Turgeon B."/>
            <person name="Goodwin S."/>
            <person name="Spatafora J."/>
            <person name="Crous P."/>
            <person name="Grigoriev I."/>
        </authorList>
    </citation>
    <scope>NUCLEOTIDE SEQUENCE</scope>
    <source>
        <strain evidence="3">CBS 133067</strain>
    </source>
</reference>
<feature type="region of interest" description="Disordered" evidence="1">
    <location>
        <begin position="674"/>
        <end position="694"/>
    </location>
</feature>
<organism evidence="3 4">
    <name type="scientific">Rhizodiscina lignyota</name>
    <dbReference type="NCBI Taxonomy" id="1504668"/>
    <lineage>
        <taxon>Eukaryota</taxon>
        <taxon>Fungi</taxon>
        <taxon>Dikarya</taxon>
        <taxon>Ascomycota</taxon>
        <taxon>Pezizomycotina</taxon>
        <taxon>Dothideomycetes</taxon>
        <taxon>Pleosporomycetidae</taxon>
        <taxon>Aulographales</taxon>
        <taxon>Rhizodiscinaceae</taxon>
        <taxon>Rhizodiscina</taxon>
    </lineage>
</organism>
<accession>A0A9P4M2X3</accession>
<feature type="region of interest" description="Disordered" evidence="1">
    <location>
        <begin position="127"/>
        <end position="149"/>
    </location>
</feature>
<keyword evidence="4" id="KW-1185">Reference proteome</keyword>
<feature type="domain" description="Clr5" evidence="2">
    <location>
        <begin position="23"/>
        <end position="61"/>
    </location>
</feature>
<dbReference type="Pfam" id="PF14420">
    <property type="entry name" value="Clr5"/>
    <property type="match status" value="1"/>
</dbReference>
<protein>
    <recommendedName>
        <fullName evidence="2">Clr5 domain-containing protein</fullName>
    </recommendedName>
</protein>
<gene>
    <name evidence="3" type="ORF">NA57DRAFT_59175</name>
</gene>